<dbReference type="Gene3D" id="3.30.160.60">
    <property type="entry name" value="Classic Zinc Finger"/>
    <property type="match status" value="2"/>
</dbReference>
<evidence type="ECO:0000256" key="3">
    <source>
        <dbReference type="ARBA" id="ARBA00022737"/>
    </source>
</evidence>
<dbReference type="GeneID" id="17261125"/>
<dbReference type="PROSITE" id="PS00028">
    <property type="entry name" value="ZINC_FINGER_C2H2_1"/>
    <property type="match status" value="2"/>
</dbReference>
<dbReference type="GO" id="GO:0003700">
    <property type="term" value="F:DNA-binding transcription factor activity"/>
    <property type="evidence" value="ECO:0007669"/>
    <property type="project" value="TreeGrafter"/>
</dbReference>
<dbReference type="GO" id="GO:0008270">
    <property type="term" value="F:zinc ion binding"/>
    <property type="evidence" value="ECO:0007669"/>
    <property type="project" value="UniProtKB-KW"/>
</dbReference>
<evidence type="ECO:0000259" key="11">
    <source>
        <dbReference type="PROSITE" id="PS50157"/>
    </source>
</evidence>
<evidence type="ECO:0000256" key="6">
    <source>
        <dbReference type="ARBA" id="ARBA00023015"/>
    </source>
</evidence>
<keyword evidence="13" id="KW-1185">Reference proteome</keyword>
<dbReference type="Proteomes" id="UP000013827">
    <property type="component" value="Unassembled WGS sequence"/>
</dbReference>
<keyword evidence="2" id="KW-0479">Metal-binding</keyword>
<evidence type="ECO:0000256" key="1">
    <source>
        <dbReference type="ARBA" id="ARBA00004123"/>
    </source>
</evidence>
<keyword evidence="7" id="KW-0804">Transcription</keyword>
<evidence type="ECO:0000256" key="8">
    <source>
        <dbReference type="ARBA" id="ARBA00023242"/>
    </source>
</evidence>
<keyword evidence="3" id="KW-0677">Repeat</keyword>
<keyword evidence="6" id="KW-0805">Transcription regulation</keyword>
<dbReference type="PaxDb" id="2903-EOD14841"/>
<dbReference type="AlphaFoldDB" id="A0A0D3IUA6"/>
<dbReference type="PANTHER" id="PTHR45993:SF10">
    <property type="entry name" value="ZINC FINGER PROTEIN 208 ISOFORM X1-RELATED"/>
    <property type="match status" value="1"/>
</dbReference>
<name>A0A0D3IUA6_EMIH1</name>
<dbReference type="GO" id="GO:0000978">
    <property type="term" value="F:RNA polymerase II cis-regulatory region sequence-specific DNA binding"/>
    <property type="evidence" value="ECO:0007669"/>
    <property type="project" value="TreeGrafter"/>
</dbReference>
<dbReference type="STRING" id="2903.R1DVP6"/>
<accession>A0A0D3IUA6</accession>
<dbReference type="PANTHER" id="PTHR45993">
    <property type="entry name" value="B-CELL LYMPHOMA/LEUKEMIA 11"/>
    <property type="match status" value="1"/>
</dbReference>
<dbReference type="PROSITE" id="PS50157">
    <property type="entry name" value="ZINC_FINGER_C2H2_2"/>
    <property type="match status" value="2"/>
</dbReference>
<evidence type="ECO:0000256" key="4">
    <source>
        <dbReference type="ARBA" id="ARBA00022771"/>
    </source>
</evidence>
<dbReference type="Pfam" id="PF00096">
    <property type="entry name" value="zf-C2H2"/>
    <property type="match status" value="2"/>
</dbReference>
<dbReference type="KEGG" id="ehx:EMIHUDRAFT_96501"/>
<keyword evidence="8" id="KW-0539">Nucleus</keyword>
<dbReference type="InterPro" id="IPR013087">
    <property type="entry name" value="Znf_C2H2_type"/>
</dbReference>
<dbReference type="RefSeq" id="XP_005767270.1">
    <property type="nucleotide sequence ID" value="XM_005767213.1"/>
</dbReference>
<evidence type="ECO:0000256" key="9">
    <source>
        <dbReference type="PROSITE-ProRule" id="PRU00042"/>
    </source>
</evidence>
<keyword evidence="5" id="KW-0862">Zinc</keyword>
<reference evidence="13" key="1">
    <citation type="journal article" date="2013" name="Nature">
        <title>Pan genome of the phytoplankton Emiliania underpins its global distribution.</title>
        <authorList>
            <person name="Read B.A."/>
            <person name="Kegel J."/>
            <person name="Klute M.J."/>
            <person name="Kuo A."/>
            <person name="Lefebvre S.C."/>
            <person name="Maumus F."/>
            <person name="Mayer C."/>
            <person name="Miller J."/>
            <person name="Monier A."/>
            <person name="Salamov A."/>
            <person name="Young J."/>
            <person name="Aguilar M."/>
            <person name="Claverie J.M."/>
            <person name="Frickenhaus S."/>
            <person name="Gonzalez K."/>
            <person name="Herman E.K."/>
            <person name="Lin Y.C."/>
            <person name="Napier J."/>
            <person name="Ogata H."/>
            <person name="Sarno A.F."/>
            <person name="Shmutz J."/>
            <person name="Schroeder D."/>
            <person name="de Vargas C."/>
            <person name="Verret F."/>
            <person name="von Dassow P."/>
            <person name="Valentin K."/>
            <person name="Van de Peer Y."/>
            <person name="Wheeler G."/>
            <person name="Dacks J.B."/>
            <person name="Delwiche C.F."/>
            <person name="Dyhrman S.T."/>
            <person name="Glockner G."/>
            <person name="John U."/>
            <person name="Richards T."/>
            <person name="Worden A.Z."/>
            <person name="Zhang X."/>
            <person name="Grigoriev I.V."/>
            <person name="Allen A.E."/>
            <person name="Bidle K."/>
            <person name="Borodovsky M."/>
            <person name="Bowler C."/>
            <person name="Brownlee C."/>
            <person name="Cock J.M."/>
            <person name="Elias M."/>
            <person name="Gladyshev V.N."/>
            <person name="Groth M."/>
            <person name="Guda C."/>
            <person name="Hadaegh A."/>
            <person name="Iglesias-Rodriguez M.D."/>
            <person name="Jenkins J."/>
            <person name="Jones B.M."/>
            <person name="Lawson T."/>
            <person name="Leese F."/>
            <person name="Lindquist E."/>
            <person name="Lobanov A."/>
            <person name="Lomsadze A."/>
            <person name="Malik S.B."/>
            <person name="Marsh M.E."/>
            <person name="Mackinder L."/>
            <person name="Mock T."/>
            <person name="Mueller-Roeber B."/>
            <person name="Pagarete A."/>
            <person name="Parker M."/>
            <person name="Probert I."/>
            <person name="Quesneville H."/>
            <person name="Raines C."/>
            <person name="Rensing S.A."/>
            <person name="Riano-Pachon D.M."/>
            <person name="Richier S."/>
            <person name="Rokitta S."/>
            <person name="Shiraiwa Y."/>
            <person name="Soanes D.M."/>
            <person name="van der Giezen M."/>
            <person name="Wahlund T.M."/>
            <person name="Williams B."/>
            <person name="Wilson W."/>
            <person name="Wolfe G."/>
            <person name="Wurch L.L."/>
        </authorList>
    </citation>
    <scope>NUCLEOTIDE SEQUENCE</scope>
</reference>
<protein>
    <recommendedName>
        <fullName evidence="11">C2H2-type domain-containing protein</fullName>
    </recommendedName>
</protein>
<evidence type="ECO:0000313" key="12">
    <source>
        <dbReference type="EnsemblProtists" id="EOD14841"/>
    </source>
</evidence>
<dbReference type="GO" id="GO:0006357">
    <property type="term" value="P:regulation of transcription by RNA polymerase II"/>
    <property type="evidence" value="ECO:0007669"/>
    <property type="project" value="TreeGrafter"/>
</dbReference>
<evidence type="ECO:0000256" key="7">
    <source>
        <dbReference type="ARBA" id="ARBA00023163"/>
    </source>
</evidence>
<feature type="domain" description="C2H2-type" evidence="11">
    <location>
        <begin position="124"/>
        <end position="151"/>
    </location>
</feature>
<feature type="region of interest" description="Disordered" evidence="10">
    <location>
        <begin position="140"/>
        <end position="160"/>
    </location>
</feature>
<dbReference type="FunFam" id="3.30.160.60:FF:000012">
    <property type="entry name" value="RB-associated KRAB zinc finger protein-like"/>
    <property type="match status" value="1"/>
</dbReference>
<sequence>MPPKFPKTTGRRKEWRAIGSLPIYELFGCGEFCLAVAVMIASEKSAWSATTRPRRSNAGRVAEHRKVVEKAAKGAGGAKQPAVVGSAVATPEARPHKCNICGGAFKRLGALTEHQRIHTGERPFKCDLCDAAFAQSGHLARHKRTHAKREGEDASRGGASLQLKRAGGAPVRGALAPSKHVPTPAVNGVDFDGRWLYFRVADDIDNFLCVDTQDMAT</sequence>
<dbReference type="FunFam" id="3.30.160.60:FF:002343">
    <property type="entry name" value="Zinc finger protein 33A"/>
    <property type="match status" value="1"/>
</dbReference>
<dbReference type="SMART" id="SM00355">
    <property type="entry name" value="ZnF_C2H2"/>
    <property type="match status" value="2"/>
</dbReference>
<evidence type="ECO:0000313" key="13">
    <source>
        <dbReference type="Proteomes" id="UP000013827"/>
    </source>
</evidence>
<evidence type="ECO:0000256" key="10">
    <source>
        <dbReference type="SAM" id="MobiDB-lite"/>
    </source>
</evidence>
<dbReference type="eggNOG" id="KOG1721">
    <property type="taxonomic scope" value="Eukaryota"/>
</dbReference>
<organism evidence="12 13">
    <name type="scientific">Emiliania huxleyi (strain CCMP1516)</name>
    <dbReference type="NCBI Taxonomy" id="280463"/>
    <lineage>
        <taxon>Eukaryota</taxon>
        <taxon>Haptista</taxon>
        <taxon>Haptophyta</taxon>
        <taxon>Prymnesiophyceae</taxon>
        <taxon>Isochrysidales</taxon>
        <taxon>Noelaerhabdaceae</taxon>
        <taxon>Emiliania</taxon>
    </lineage>
</organism>
<feature type="domain" description="C2H2-type" evidence="11">
    <location>
        <begin position="96"/>
        <end position="123"/>
    </location>
</feature>
<keyword evidence="4 9" id="KW-0863">Zinc-finger</keyword>
<reference evidence="12" key="2">
    <citation type="submission" date="2024-10" db="UniProtKB">
        <authorList>
            <consortium name="EnsemblProtists"/>
        </authorList>
    </citation>
    <scope>IDENTIFICATION</scope>
</reference>
<dbReference type="SUPFAM" id="SSF57667">
    <property type="entry name" value="beta-beta-alpha zinc fingers"/>
    <property type="match status" value="1"/>
</dbReference>
<comment type="subcellular location">
    <subcellularLocation>
        <location evidence="1">Nucleus</location>
    </subcellularLocation>
</comment>
<proteinExistence type="predicted"/>
<evidence type="ECO:0000256" key="5">
    <source>
        <dbReference type="ARBA" id="ARBA00022833"/>
    </source>
</evidence>
<evidence type="ECO:0000256" key="2">
    <source>
        <dbReference type="ARBA" id="ARBA00022723"/>
    </source>
</evidence>
<dbReference type="InterPro" id="IPR051497">
    <property type="entry name" value="Dev/Hematopoietic_TF"/>
</dbReference>
<dbReference type="EnsemblProtists" id="EOD14841">
    <property type="protein sequence ID" value="EOD14841"/>
    <property type="gene ID" value="EMIHUDRAFT_96501"/>
</dbReference>
<dbReference type="HOGENOM" id="CLU_1043664_0_0_1"/>
<dbReference type="InterPro" id="IPR036236">
    <property type="entry name" value="Znf_C2H2_sf"/>
</dbReference>
<dbReference type="GO" id="GO:0005634">
    <property type="term" value="C:nucleus"/>
    <property type="evidence" value="ECO:0007669"/>
    <property type="project" value="UniProtKB-SubCell"/>
</dbReference>